<comment type="caution">
    <text evidence="6">The sequence shown here is derived from an EMBL/GenBank/DDBJ whole genome shotgun (WGS) entry which is preliminary data.</text>
</comment>
<accession>A0A3D8RLT1</accession>
<keyword evidence="2" id="KW-0540">Nuclease</keyword>
<dbReference type="InterPro" id="IPR022894">
    <property type="entry name" value="Oligoribonuclease"/>
</dbReference>
<dbReference type="PANTHER" id="PTHR11046:SF0">
    <property type="entry name" value="OLIGORIBONUCLEASE, MITOCHONDRIAL"/>
    <property type="match status" value="1"/>
</dbReference>
<dbReference type="InterPro" id="IPR013520">
    <property type="entry name" value="Ribonucl_H"/>
</dbReference>
<dbReference type="FunFam" id="3.30.420.10:FF:000003">
    <property type="entry name" value="Oligoribonuclease"/>
    <property type="match status" value="1"/>
</dbReference>
<evidence type="ECO:0000256" key="2">
    <source>
        <dbReference type="ARBA" id="ARBA00022722"/>
    </source>
</evidence>
<feature type="domain" description="Exonuclease" evidence="5">
    <location>
        <begin position="6"/>
        <end position="184"/>
    </location>
</feature>
<evidence type="ECO:0000256" key="1">
    <source>
        <dbReference type="ARBA" id="ARBA00009921"/>
    </source>
</evidence>
<keyword evidence="4" id="KW-0269">Exonuclease</keyword>
<proteinExistence type="inferred from homology"/>
<protein>
    <recommendedName>
        <fullName evidence="5">Exonuclease domain-containing protein</fullName>
    </recommendedName>
</protein>
<dbReference type="STRING" id="1849047.A0A3D8RLT1"/>
<dbReference type="InterPro" id="IPR036397">
    <property type="entry name" value="RNaseH_sf"/>
</dbReference>
<gene>
    <name evidence="6" type="ORF">BP6252_06157</name>
</gene>
<dbReference type="SMART" id="SM00479">
    <property type="entry name" value="EXOIII"/>
    <property type="match status" value="1"/>
</dbReference>
<dbReference type="OrthoDB" id="270189at2759"/>
<dbReference type="SUPFAM" id="SSF53098">
    <property type="entry name" value="Ribonuclease H-like"/>
    <property type="match status" value="1"/>
</dbReference>
<dbReference type="AlphaFoldDB" id="A0A3D8RLT1"/>
<evidence type="ECO:0000259" key="5">
    <source>
        <dbReference type="SMART" id="SM00479"/>
    </source>
</evidence>
<dbReference type="CDD" id="cd06135">
    <property type="entry name" value="Orn"/>
    <property type="match status" value="1"/>
</dbReference>
<reference evidence="6 7" key="1">
    <citation type="journal article" date="2018" name="IMA Fungus">
        <title>IMA Genome-F 9: Draft genome sequence of Annulohypoxylon stygium, Aspergillus mulundensis, Berkeleyomyces basicola (syn. Thielaviopsis basicola), Ceratocystis smalleyi, two Cercospora beticola strains, Coleophoma cylindrospora, Fusarium fracticaudum, Phialophora cf. hyalina, and Morchella septimelata.</title>
        <authorList>
            <person name="Wingfield B.D."/>
            <person name="Bills G.F."/>
            <person name="Dong Y."/>
            <person name="Huang W."/>
            <person name="Nel W.J."/>
            <person name="Swalarsk-Parry B.S."/>
            <person name="Vaghefi N."/>
            <person name="Wilken P.M."/>
            <person name="An Z."/>
            <person name="de Beer Z.W."/>
            <person name="De Vos L."/>
            <person name="Chen L."/>
            <person name="Duong T.A."/>
            <person name="Gao Y."/>
            <person name="Hammerbacher A."/>
            <person name="Kikkert J.R."/>
            <person name="Li Y."/>
            <person name="Li H."/>
            <person name="Li K."/>
            <person name="Li Q."/>
            <person name="Liu X."/>
            <person name="Ma X."/>
            <person name="Naidoo K."/>
            <person name="Pethybridge S.J."/>
            <person name="Sun J."/>
            <person name="Steenkamp E.T."/>
            <person name="van der Nest M.A."/>
            <person name="van Wyk S."/>
            <person name="Wingfield M.J."/>
            <person name="Xiong C."/>
            <person name="Yue Q."/>
            <person name="Zhang X."/>
        </authorList>
    </citation>
    <scope>NUCLEOTIDE SEQUENCE [LARGE SCALE GENOMIC DNA]</scope>
    <source>
        <strain evidence="6 7">BP6252</strain>
    </source>
</reference>
<dbReference type="Gene3D" id="3.30.420.10">
    <property type="entry name" value="Ribonuclease H-like superfamily/Ribonuclease H"/>
    <property type="match status" value="1"/>
</dbReference>
<keyword evidence="7" id="KW-1185">Reference proteome</keyword>
<organism evidence="6 7">
    <name type="scientific">Coleophoma cylindrospora</name>
    <dbReference type="NCBI Taxonomy" id="1849047"/>
    <lineage>
        <taxon>Eukaryota</taxon>
        <taxon>Fungi</taxon>
        <taxon>Dikarya</taxon>
        <taxon>Ascomycota</taxon>
        <taxon>Pezizomycotina</taxon>
        <taxon>Leotiomycetes</taxon>
        <taxon>Helotiales</taxon>
        <taxon>Dermateaceae</taxon>
        <taxon>Coleophoma</taxon>
    </lineage>
</organism>
<evidence type="ECO:0000313" key="6">
    <source>
        <dbReference type="EMBL" id="RDW75015.1"/>
    </source>
</evidence>
<dbReference type="GO" id="GO:0005739">
    <property type="term" value="C:mitochondrion"/>
    <property type="evidence" value="ECO:0007669"/>
    <property type="project" value="TreeGrafter"/>
</dbReference>
<dbReference type="Pfam" id="PF00929">
    <property type="entry name" value="RNase_T"/>
    <property type="match status" value="1"/>
</dbReference>
<evidence type="ECO:0000313" key="7">
    <source>
        <dbReference type="Proteomes" id="UP000256645"/>
    </source>
</evidence>
<sequence>MSDEQLLVWIDCEMTGLDVDNDEIIEIFCLITNEGLELLDPEGWGVVVHQPKEKMDTMDEWCTRTHGESGLTAAVLSSTTTPDQASQSLLEYIRQYVPRPRTALLAGNSVHADKAFLRKAPYGKVMDHLHYRILDVSTIKEAAKMWSDSQVVAQVPKKKGLHQAKDDILESIEEARYYRAVIFQRPTG</sequence>
<evidence type="ECO:0000256" key="4">
    <source>
        <dbReference type="ARBA" id="ARBA00022839"/>
    </source>
</evidence>
<dbReference type="GO" id="GO:0003676">
    <property type="term" value="F:nucleic acid binding"/>
    <property type="evidence" value="ECO:0007669"/>
    <property type="project" value="InterPro"/>
</dbReference>
<keyword evidence="3" id="KW-0378">Hydrolase</keyword>
<dbReference type="NCBIfam" id="NF003765">
    <property type="entry name" value="PRK05359.1"/>
    <property type="match status" value="1"/>
</dbReference>
<comment type="similarity">
    <text evidence="1">Belongs to the oligoribonuclease family.</text>
</comment>
<evidence type="ECO:0000256" key="3">
    <source>
        <dbReference type="ARBA" id="ARBA00022801"/>
    </source>
</evidence>
<dbReference type="GO" id="GO:0000175">
    <property type="term" value="F:3'-5'-RNA exonuclease activity"/>
    <property type="evidence" value="ECO:0007669"/>
    <property type="project" value="InterPro"/>
</dbReference>
<dbReference type="InterPro" id="IPR012337">
    <property type="entry name" value="RNaseH-like_sf"/>
</dbReference>
<dbReference type="PANTHER" id="PTHR11046">
    <property type="entry name" value="OLIGORIBONUCLEASE, MITOCHONDRIAL"/>
    <property type="match status" value="1"/>
</dbReference>
<name>A0A3D8RLT1_9HELO</name>
<dbReference type="EMBL" id="PDLM01000006">
    <property type="protein sequence ID" value="RDW75015.1"/>
    <property type="molecule type" value="Genomic_DNA"/>
</dbReference>
<dbReference type="Proteomes" id="UP000256645">
    <property type="component" value="Unassembled WGS sequence"/>
</dbReference>